<dbReference type="STRING" id="101127.A0A1X2GKW6"/>
<gene>
    <name evidence="4" type="ORF">DM01DRAFT_1335507</name>
</gene>
<reference evidence="4 5" key="1">
    <citation type="submission" date="2016-07" db="EMBL/GenBank/DDBJ databases">
        <title>Pervasive Adenine N6-methylation of Active Genes in Fungi.</title>
        <authorList>
            <consortium name="DOE Joint Genome Institute"/>
            <person name="Mondo S.J."/>
            <person name="Dannebaum R.O."/>
            <person name="Kuo R.C."/>
            <person name="Labutti K."/>
            <person name="Haridas S."/>
            <person name="Kuo A."/>
            <person name="Salamov A."/>
            <person name="Ahrendt S.R."/>
            <person name="Lipzen A."/>
            <person name="Sullivan W."/>
            <person name="Andreopoulos W.B."/>
            <person name="Clum A."/>
            <person name="Lindquist E."/>
            <person name="Daum C."/>
            <person name="Ramamoorthy G.K."/>
            <person name="Gryganskyi A."/>
            <person name="Culley D."/>
            <person name="Magnuson J.K."/>
            <person name="James T.Y."/>
            <person name="O'Malley M.A."/>
            <person name="Stajich J.E."/>
            <person name="Spatafora J.W."/>
            <person name="Visel A."/>
            <person name="Grigoriev I.V."/>
        </authorList>
    </citation>
    <scope>NUCLEOTIDE SEQUENCE [LARGE SCALE GENOMIC DNA]</scope>
    <source>
        <strain evidence="4 5">NRRL 3301</strain>
    </source>
</reference>
<feature type="domain" description="DJ-1/PfpI" evidence="3">
    <location>
        <begin position="4"/>
        <end position="167"/>
    </location>
</feature>
<dbReference type="AlphaFoldDB" id="A0A1X2GKW6"/>
<dbReference type="EMBL" id="MCGT01000012">
    <property type="protein sequence ID" value="ORX55213.1"/>
    <property type="molecule type" value="Genomic_DNA"/>
</dbReference>
<dbReference type="GO" id="GO:0005739">
    <property type="term" value="C:mitochondrion"/>
    <property type="evidence" value="ECO:0007669"/>
    <property type="project" value="TreeGrafter"/>
</dbReference>
<dbReference type="Proteomes" id="UP000242146">
    <property type="component" value="Unassembled WGS sequence"/>
</dbReference>
<sequence length="188" mass="20338">MVAAVVFLADGTEEMEFTITVDVLRRAQVDVHVVGVDLAQPYALCSRGVKIIPDVTLSDAIDWTKYELAVIPGGLKGAETLRGNKSVLDVLASFYSQKKYVGFICAGTTAAKAAGIGKDQLATSYPAFKGELEDYYDYSEERVVVDGTLVTSRGPGTAFLFALTLVELLVDKEVAYKLKQEMLTSDPL</sequence>
<dbReference type="InterPro" id="IPR002818">
    <property type="entry name" value="DJ-1/PfpI"/>
</dbReference>
<dbReference type="NCBIfam" id="TIGR01383">
    <property type="entry name" value="not_thiJ"/>
    <property type="match status" value="1"/>
</dbReference>
<dbReference type="Gene3D" id="3.40.50.880">
    <property type="match status" value="1"/>
</dbReference>
<dbReference type="GO" id="GO:0005829">
    <property type="term" value="C:cytosol"/>
    <property type="evidence" value="ECO:0007669"/>
    <property type="project" value="EnsemblFungi"/>
</dbReference>
<dbReference type="OrthoDB" id="543156at2759"/>
<evidence type="ECO:0000256" key="1">
    <source>
        <dbReference type="ARBA" id="ARBA00013134"/>
    </source>
</evidence>
<dbReference type="PANTHER" id="PTHR48094:SF12">
    <property type="entry name" value="PARKINSON DISEASE PROTEIN 7 HOMOLOG"/>
    <property type="match status" value="1"/>
</dbReference>
<dbReference type="InterPro" id="IPR006287">
    <property type="entry name" value="DJ-1"/>
</dbReference>
<evidence type="ECO:0000256" key="2">
    <source>
        <dbReference type="ARBA" id="ARBA00048082"/>
    </source>
</evidence>
<comment type="catalytic activity">
    <reaction evidence="2">
        <text>methylglyoxal + H2O = (R)-lactate + H(+)</text>
        <dbReference type="Rhea" id="RHEA:27754"/>
        <dbReference type="ChEBI" id="CHEBI:15377"/>
        <dbReference type="ChEBI" id="CHEBI:15378"/>
        <dbReference type="ChEBI" id="CHEBI:16004"/>
        <dbReference type="ChEBI" id="CHEBI:17158"/>
        <dbReference type="EC" id="4.2.1.130"/>
    </reaction>
</comment>
<dbReference type="GO" id="GO:0005634">
    <property type="term" value="C:nucleus"/>
    <property type="evidence" value="ECO:0007669"/>
    <property type="project" value="EnsemblFungi"/>
</dbReference>
<organism evidence="4 5">
    <name type="scientific">Hesseltinella vesiculosa</name>
    <dbReference type="NCBI Taxonomy" id="101127"/>
    <lineage>
        <taxon>Eukaryota</taxon>
        <taxon>Fungi</taxon>
        <taxon>Fungi incertae sedis</taxon>
        <taxon>Mucoromycota</taxon>
        <taxon>Mucoromycotina</taxon>
        <taxon>Mucoromycetes</taxon>
        <taxon>Mucorales</taxon>
        <taxon>Cunninghamellaceae</taxon>
        <taxon>Hesseltinella</taxon>
    </lineage>
</organism>
<dbReference type="InterPro" id="IPR050325">
    <property type="entry name" value="Prot/Nucl_acid_deglycase"/>
</dbReference>
<dbReference type="InterPro" id="IPR029062">
    <property type="entry name" value="Class_I_gatase-like"/>
</dbReference>
<comment type="caution">
    <text evidence="4">The sequence shown here is derived from an EMBL/GenBank/DDBJ whole genome shotgun (WGS) entry which is preliminary data.</text>
</comment>
<dbReference type="GO" id="GO:0006979">
    <property type="term" value="P:response to oxidative stress"/>
    <property type="evidence" value="ECO:0007669"/>
    <property type="project" value="TreeGrafter"/>
</dbReference>
<evidence type="ECO:0000259" key="3">
    <source>
        <dbReference type="Pfam" id="PF01965"/>
    </source>
</evidence>
<dbReference type="SUPFAM" id="SSF52317">
    <property type="entry name" value="Class I glutamine amidotransferase-like"/>
    <property type="match status" value="1"/>
</dbReference>
<protein>
    <recommendedName>
        <fullName evidence="1">D-lactate dehydratase</fullName>
        <ecNumber evidence="1">4.2.1.130</ecNumber>
    </recommendedName>
</protein>
<evidence type="ECO:0000313" key="5">
    <source>
        <dbReference type="Proteomes" id="UP000242146"/>
    </source>
</evidence>
<proteinExistence type="predicted"/>
<dbReference type="PANTHER" id="PTHR48094">
    <property type="entry name" value="PROTEIN/NUCLEIC ACID DEGLYCASE DJ-1-RELATED"/>
    <property type="match status" value="1"/>
</dbReference>
<dbReference type="GO" id="GO:0019172">
    <property type="term" value="F:glyoxalase III activity"/>
    <property type="evidence" value="ECO:0007669"/>
    <property type="project" value="UniProtKB-EC"/>
</dbReference>
<dbReference type="CDD" id="cd03135">
    <property type="entry name" value="GATase1_DJ-1"/>
    <property type="match status" value="1"/>
</dbReference>
<dbReference type="GO" id="GO:1903189">
    <property type="term" value="P:glyoxal metabolic process"/>
    <property type="evidence" value="ECO:0007669"/>
    <property type="project" value="TreeGrafter"/>
</dbReference>
<dbReference type="Pfam" id="PF01965">
    <property type="entry name" value="DJ-1_PfpI"/>
    <property type="match status" value="1"/>
</dbReference>
<keyword evidence="5" id="KW-1185">Reference proteome</keyword>
<accession>A0A1X2GKW6</accession>
<evidence type="ECO:0000313" key="4">
    <source>
        <dbReference type="EMBL" id="ORX55213.1"/>
    </source>
</evidence>
<dbReference type="EC" id="4.2.1.130" evidence="1"/>
<name>A0A1X2GKW6_9FUNG</name>